<keyword evidence="1" id="KW-0472">Membrane</keyword>
<proteinExistence type="predicted"/>
<sequence>MNHLGKIDVLIFSGANLVIAFLLVFACYFCCWSGLVPIGAFSPVYDLIMICLGVVLAQYRKRSNSKEVLPVHVLEVAYWLAFGASLNISIGFLF</sequence>
<keyword evidence="1" id="KW-1133">Transmembrane helix</keyword>
<keyword evidence="1" id="KW-0812">Transmembrane</keyword>
<dbReference type="Proteomes" id="UP000775213">
    <property type="component" value="Unassembled WGS sequence"/>
</dbReference>
<dbReference type="EMBL" id="JAGFBR010000011">
    <property type="protein sequence ID" value="KAH0458930.1"/>
    <property type="molecule type" value="Genomic_DNA"/>
</dbReference>
<feature type="transmembrane region" description="Helical" evidence="1">
    <location>
        <begin position="71"/>
        <end position="93"/>
    </location>
</feature>
<comment type="caution">
    <text evidence="2">The sequence shown here is derived from an EMBL/GenBank/DDBJ whole genome shotgun (WGS) entry which is preliminary data.</text>
</comment>
<gene>
    <name evidence="2" type="ORF">IEQ34_011744</name>
</gene>
<dbReference type="PROSITE" id="PS51257">
    <property type="entry name" value="PROKAR_LIPOPROTEIN"/>
    <property type="match status" value="1"/>
</dbReference>
<feature type="transmembrane region" description="Helical" evidence="1">
    <location>
        <begin position="9"/>
        <end position="35"/>
    </location>
</feature>
<organism evidence="2 3">
    <name type="scientific">Dendrobium chrysotoxum</name>
    <name type="common">Orchid</name>
    <dbReference type="NCBI Taxonomy" id="161865"/>
    <lineage>
        <taxon>Eukaryota</taxon>
        <taxon>Viridiplantae</taxon>
        <taxon>Streptophyta</taxon>
        <taxon>Embryophyta</taxon>
        <taxon>Tracheophyta</taxon>
        <taxon>Spermatophyta</taxon>
        <taxon>Magnoliopsida</taxon>
        <taxon>Liliopsida</taxon>
        <taxon>Asparagales</taxon>
        <taxon>Orchidaceae</taxon>
        <taxon>Epidendroideae</taxon>
        <taxon>Malaxideae</taxon>
        <taxon>Dendrobiinae</taxon>
        <taxon>Dendrobium</taxon>
    </lineage>
</organism>
<accession>A0AAV7GUJ5</accession>
<evidence type="ECO:0000313" key="3">
    <source>
        <dbReference type="Proteomes" id="UP000775213"/>
    </source>
</evidence>
<dbReference type="AlphaFoldDB" id="A0AAV7GUJ5"/>
<name>A0AAV7GUJ5_DENCH</name>
<evidence type="ECO:0000256" key="1">
    <source>
        <dbReference type="SAM" id="Phobius"/>
    </source>
</evidence>
<reference evidence="2 3" key="1">
    <citation type="journal article" date="2021" name="Hortic Res">
        <title>Chromosome-scale assembly of the Dendrobium chrysotoxum genome enhances the understanding of orchid evolution.</title>
        <authorList>
            <person name="Zhang Y."/>
            <person name="Zhang G.Q."/>
            <person name="Zhang D."/>
            <person name="Liu X.D."/>
            <person name="Xu X.Y."/>
            <person name="Sun W.H."/>
            <person name="Yu X."/>
            <person name="Zhu X."/>
            <person name="Wang Z.W."/>
            <person name="Zhao X."/>
            <person name="Zhong W.Y."/>
            <person name="Chen H."/>
            <person name="Yin W.L."/>
            <person name="Huang T."/>
            <person name="Niu S.C."/>
            <person name="Liu Z.J."/>
        </authorList>
    </citation>
    <scope>NUCLEOTIDE SEQUENCE [LARGE SCALE GENOMIC DNA]</scope>
    <source>
        <strain evidence="2">Lindl</strain>
    </source>
</reference>
<protein>
    <submittedName>
        <fullName evidence="2">Uncharacterized protein</fullName>
    </submittedName>
</protein>
<feature type="transmembrane region" description="Helical" evidence="1">
    <location>
        <begin position="41"/>
        <end position="59"/>
    </location>
</feature>
<keyword evidence="3" id="KW-1185">Reference proteome</keyword>
<evidence type="ECO:0000313" key="2">
    <source>
        <dbReference type="EMBL" id="KAH0458930.1"/>
    </source>
</evidence>